<dbReference type="GO" id="GO:0005524">
    <property type="term" value="F:ATP binding"/>
    <property type="evidence" value="ECO:0007669"/>
    <property type="project" value="UniProtKB-KW"/>
</dbReference>
<dbReference type="PANTHER" id="PTHR24421">
    <property type="entry name" value="NITRATE/NITRITE SENSOR PROTEIN NARX-RELATED"/>
    <property type="match status" value="1"/>
</dbReference>
<keyword evidence="5" id="KW-0472">Membrane</keyword>
<protein>
    <submittedName>
        <fullName evidence="7">ATP-binding protein</fullName>
    </submittedName>
</protein>
<dbReference type="InterPro" id="IPR003594">
    <property type="entry name" value="HATPase_dom"/>
</dbReference>
<dbReference type="RefSeq" id="WP_105940860.1">
    <property type="nucleotide sequence ID" value="NZ_CP027433.1"/>
</dbReference>
<keyword evidence="7" id="KW-0547">Nucleotide-binding</keyword>
<feature type="transmembrane region" description="Helical" evidence="5">
    <location>
        <begin position="118"/>
        <end position="135"/>
    </location>
</feature>
<proteinExistence type="predicted"/>
<dbReference type="InterPro" id="IPR050482">
    <property type="entry name" value="Sensor_HK_TwoCompSys"/>
</dbReference>
<accession>A0A2S0KBU2</accession>
<dbReference type="SUPFAM" id="SSF55874">
    <property type="entry name" value="ATPase domain of HSP90 chaperone/DNA topoisomerase II/histidine kinase"/>
    <property type="match status" value="1"/>
</dbReference>
<keyword evidence="1" id="KW-0808">Transferase</keyword>
<keyword evidence="7" id="KW-0067">ATP-binding</keyword>
<dbReference type="GO" id="GO:0016301">
    <property type="term" value="F:kinase activity"/>
    <property type="evidence" value="ECO:0007669"/>
    <property type="project" value="UniProtKB-KW"/>
</dbReference>
<organism evidence="7 8">
    <name type="scientific">Gordonia iterans</name>
    <dbReference type="NCBI Taxonomy" id="1004901"/>
    <lineage>
        <taxon>Bacteria</taxon>
        <taxon>Bacillati</taxon>
        <taxon>Actinomycetota</taxon>
        <taxon>Actinomycetes</taxon>
        <taxon>Mycobacteriales</taxon>
        <taxon>Gordoniaceae</taxon>
        <taxon>Gordonia</taxon>
    </lineage>
</organism>
<keyword evidence="3" id="KW-0902">Two-component regulatory system</keyword>
<keyword evidence="8" id="KW-1185">Reference proteome</keyword>
<keyword evidence="5" id="KW-0812">Transmembrane</keyword>
<evidence type="ECO:0000313" key="7">
    <source>
        <dbReference type="EMBL" id="AVL99123.1"/>
    </source>
</evidence>
<feature type="region of interest" description="Disordered" evidence="4">
    <location>
        <begin position="386"/>
        <end position="406"/>
    </location>
</feature>
<reference evidence="7 8" key="1">
    <citation type="submission" date="2018-03" db="EMBL/GenBank/DDBJ databases">
        <title>Characteristics and genome of n-alkane degrading marine bacteria Gordonia iterans isolated from crude oil contaminated in Tae-an, South Korea.</title>
        <authorList>
            <person name="Lee S.-S."/>
            <person name="Kim H."/>
        </authorList>
    </citation>
    <scope>NUCLEOTIDE SEQUENCE [LARGE SCALE GENOMIC DNA]</scope>
    <source>
        <strain evidence="7 8">Co17</strain>
    </source>
</reference>
<sequence length="406" mass="43543">MRGGDTGSTDDGDALRDDANFERILRMFARFASVGYVAYLVLLLPEIARLEPLMASWWTPVMVGAVFVPGFLLGAVSFLRDTRLTRVFAAVAAMTFMIATLSWRTAWDGTPMSGDQGVWLAAFPGLAAIAAVVAWRAWPAFAYMVVACVSVQLVNFVVRGSRDAYLLLPDILFAIMFCSLFVGGSIMALRTGRLLDESTEEAHATAAATAAQRARAVERERFDGLTHDSVMSTLLIAARGGSSETVRQLAAGTLAELDDIRNGDDSDRPFDLRQAVVHLRVAATEADPGAAFEFVDQSEGRLDAGDGIPADVVRSLGAAQAEALRNCVRHAGDDAYREVVVIARPDGLRVQVSDDGAGFDPGAVPAQRLGITVSIRRRMARVPGGWAQVSSKPGHGTSVRLGWDRS</sequence>
<evidence type="ECO:0000256" key="5">
    <source>
        <dbReference type="SAM" id="Phobius"/>
    </source>
</evidence>
<keyword evidence="5" id="KW-1133">Transmembrane helix</keyword>
<name>A0A2S0KBU2_9ACTN</name>
<feature type="transmembrane region" description="Helical" evidence="5">
    <location>
        <begin position="164"/>
        <end position="189"/>
    </location>
</feature>
<feature type="transmembrane region" description="Helical" evidence="5">
    <location>
        <begin position="86"/>
        <end position="106"/>
    </location>
</feature>
<evidence type="ECO:0000256" key="3">
    <source>
        <dbReference type="ARBA" id="ARBA00023012"/>
    </source>
</evidence>
<evidence type="ECO:0000259" key="6">
    <source>
        <dbReference type="Pfam" id="PF02518"/>
    </source>
</evidence>
<dbReference type="AlphaFoldDB" id="A0A2S0KBU2"/>
<dbReference type="EMBL" id="CP027433">
    <property type="protein sequence ID" value="AVL99123.1"/>
    <property type="molecule type" value="Genomic_DNA"/>
</dbReference>
<dbReference type="KEGG" id="git:C6V83_01265"/>
<dbReference type="GO" id="GO:0000160">
    <property type="term" value="P:phosphorelay signal transduction system"/>
    <property type="evidence" value="ECO:0007669"/>
    <property type="project" value="UniProtKB-KW"/>
</dbReference>
<dbReference type="PANTHER" id="PTHR24421:SF61">
    <property type="entry name" value="OXYGEN SENSOR HISTIDINE KINASE NREB"/>
    <property type="match status" value="1"/>
</dbReference>
<dbReference type="Proteomes" id="UP000239814">
    <property type="component" value="Chromosome"/>
</dbReference>
<gene>
    <name evidence="7" type="ORF">C6V83_01265</name>
</gene>
<feature type="transmembrane region" description="Helical" evidence="5">
    <location>
        <begin position="57"/>
        <end position="79"/>
    </location>
</feature>
<dbReference type="Pfam" id="PF02518">
    <property type="entry name" value="HATPase_c"/>
    <property type="match status" value="1"/>
</dbReference>
<keyword evidence="2" id="KW-0418">Kinase</keyword>
<evidence type="ECO:0000313" key="8">
    <source>
        <dbReference type="Proteomes" id="UP000239814"/>
    </source>
</evidence>
<dbReference type="InterPro" id="IPR036890">
    <property type="entry name" value="HATPase_C_sf"/>
</dbReference>
<dbReference type="Gene3D" id="3.30.565.10">
    <property type="entry name" value="Histidine kinase-like ATPase, C-terminal domain"/>
    <property type="match status" value="1"/>
</dbReference>
<feature type="domain" description="Histidine kinase/HSP90-like ATPase" evidence="6">
    <location>
        <begin position="318"/>
        <end position="402"/>
    </location>
</feature>
<evidence type="ECO:0000256" key="2">
    <source>
        <dbReference type="ARBA" id="ARBA00022777"/>
    </source>
</evidence>
<evidence type="ECO:0000256" key="4">
    <source>
        <dbReference type="SAM" id="MobiDB-lite"/>
    </source>
</evidence>
<evidence type="ECO:0000256" key="1">
    <source>
        <dbReference type="ARBA" id="ARBA00022679"/>
    </source>
</evidence>
<feature type="transmembrane region" description="Helical" evidence="5">
    <location>
        <begin position="27"/>
        <end position="45"/>
    </location>
</feature>